<dbReference type="AlphaFoldDB" id="A0A238ZG33"/>
<dbReference type="PROSITE" id="PS50240">
    <property type="entry name" value="TRYPSIN_DOM"/>
    <property type="match status" value="1"/>
</dbReference>
<dbReference type="Proteomes" id="UP000198403">
    <property type="component" value="Unassembled WGS sequence"/>
</dbReference>
<dbReference type="InterPro" id="IPR018114">
    <property type="entry name" value="TRYPSIN_HIS"/>
</dbReference>
<name>A0A238ZG33_9ACTN</name>
<sequence>MTAGHCFHDGDRNRVGGVPRYGTTARLGTANTADPAAGVTRSVVWVEQSGTTDIAVTQLDAPVDGVTPLALNTQKPVRGQILTFAGWGATSSTGSWSDQLYWGQVKVAGVRPSTVQVVGHWPAPDTSACPYDSGAPYFMPRTGSAPLLVSVESDGPACPHSSQETTARVDPIVGWVRGVVTDLPPA</sequence>
<dbReference type="InterPro" id="IPR001254">
    <property type="entry name" value="Trypsin_dom"/>
</dbReference>
<organism evidence="2 3">
    <name type="scientific">Blastococcus mobilis</name>
    <dbReference type="NCBI Taxonomy" id="1938746"/>
    <lineage>
        <taxon>Bacteria</taxon>
        <taxon>Bacillati</taxon>
        <taxon>Actinomycetota</taxon>
        <taxon>Actinomycetes</taxon>
        <taxon>Geodermatophilales</taxon>
        <taxon>Geodermatophilaceae</taxon>
        <taxon>Blastococcus</taxon>
    </lineage>
</organism>
<dbReference type="InterPro" id="IPR043504">
    <property type="entry name" value="Peptidase_S1_PA_chymotrypsin"/>
</dbReference>
<dbReference type="EMBL" id="FZNO01000028">
    <property type="protein sequence ID" value="SNR82465.1"/>
    <property type="molecule type" value="Genomic_DNA"/>
</dbReference>
<evidence type="ECO:0000313" key="3">
    <source>
        <dbReference type="Proteomes" id="UP000198403"/>
    </source>
</evidence>
<dbReference type="Pfam" id="PF00089">
    <property type="entry name" value="Trypsin"/>
    <property type="match status" value="1"/>
</dbReference>
<gene>
    <name evidence="2" type="ORF">SAMN06272737_12866</name>
</gene>
<dbReference type="InterPro" id="IPR009003">
    <property type="entry name" value="Peptidase_S1_PA"/>
</dbReference>
<evidence type="ECO:0000259" key="1">
    <source>
        <dbReference type="PROSITE" id="PS50240"/>
    </source>
</evidence>
<feature type="domain" description="Peptidase S1" evidence="1">
    <location>
        <begin position="1"/>
        <end position="181"/>
    </location>
</feature>
<reference evidence="2 3" key="1">
    <citation type="submission" date="2017-06" db="EMBL/GenBank/DDBJ databases">
        <authorList>
            <person name="Kim H.J."/>
            <person name="Triplett B.A."/>
        </authorList>
    </citation>
    <scope>NUCLEOTIDE SEQUENCE [LARGE SCALE GENOMIC DNA]</scope>
    <source>
        <strain evidence="2 3">DSM 44272</strain>
    </source>
</reference>
<dbReference type="Gene3D" id="2.40.10.10">
    <property type="entry name" value="Trypsin-like serine proteases"/>
    <property type="match status" value="1"/>
</dbReference>
<dbReference type="GO" id="GO:0006508">
    <property type="term" value="P:proteolysis"/>
    <property type="evidence" value="ECO:0007669"/>
    <property type="project" value="InterPro"/>
</dbReference>
<dbReference type="PROSITE" id="PS00134">
    <property type="entry name" value="TRYPSIN_HIS"/>
    <property type="match status" value="1"/>
</dbReference>
<accession>A0A238ZG33</accession>
<proteinExistence type="predicted"/>
<evidence type="ECO:0000313" key="2">
    <source>
        <dbReference type="EMBL" id="SNR82465.1"/>
    </source>
</evidence>
<protein>
    <submittedName>
        <fullName evidence="2">Trypsin</fullName>
    </submittedName>
</protein>
<dbReference type="SUPFAM" id="SSF50494">
    <property type="entry name" value="Trypsin-like serine proteases"/>
    <property type="match status" value="1"/>
</dbReference>
<dbReference type="GO" id="GO:0004252">
    <property type="term" value="F:serine-type endopeptidase activity"/>
    <property type="evidence" value="ECO:0007669"/>
    <property type="project" value="InterPro"/>
</dbReference>
<keyword evidence="3" id="KW-1185">Reference proteome</keyword>